<name>A0A103E2S0_9BURK</name>
<evidence type="ECO:0000313" key="1">
    <source>
        <dbReference type="EMBL" id="KVE27258.1"/>
    </source>
</evidence>
<dbReference type="EMBL" id="LOWA01000031">
    <property type="protein sequence ID" value="KVE27258.1"/>
    <property type="molecule type" value="Genomic_DNA"/>
</dbReference>
<accession>A0A103E2S0</accession>
<keyword evidence="2" id="KW-1185">Reference proteome</keyword>
<evidence type="ECO:0000313" key="2">
    <source>
        <dbReference type="Proteomes" id="UP000062788"/>
    </source>
</evidence>
<organism evidence="1 2">
    <name type="scientific">Burkholderia singularis</name>
    <dbReference type="NCBI Taxonomy" id="1503053"/>
    <lineage>
        <taxon>Bacteria</taxon>
        <taxon>Pseudomonadati</taxon>
        <taxon>Pseudomonadota</taxon>
        <taxon>Betaproteobacteria</taxon>
        <taxon>Burkholderiales</taxon>
        <taxon>Burkholderiaceae</taxon>
        <taxon>Burkholderia</taxon>
        <taxon>pseudomallei group</taxon>
    </lineage>
</organism>
<dbReference type="Proteomes" id="UP000062788">
    <property type="component" value="Unassembled WGS sequence"/>
</dbReference>
<reference evidence="1 2" key="1">
    <citation type="submission" date="2015-11" db="EMBL/GenBank/DDBJ databases">
        <title>Expanding the genomic diversity of Burkholderia species for the development of highly accurate diagnostics.</title>
        <authorList>
            <person name="Sahl J."/>
            <person name="Keim P."/>
            <person name="Wagner D."/>
        </authorList>
    </citation>
    <scope>NUCLEOTIDE SEQUENCE [LARGE SCALE GENOMIC DNA]</scope>
    <source>
        <strain evidence="1 2">TSV85</strain>
    </source>
</reference>
<proteinExistence type="predicted"/>
<gene>
    <name evidence="1" type="ORF">WS67_12210</name>
</gene>
<dbReference type="OrthoDB" id="9035726at2"/>
<sequence>MAIKIPTYESQVMPQLQTSGAQTPLVGVQDGAGVALQQVGAAVAQTAGVLEAQRQQDEQATVARQIGNDKVTWLQNLQQMKDNAAPGAPDFTPSVLKGFDDYAQQQLGQMPEGRAKKFYALQLDELRTSLASNAINWQAQQHRAYNIDQYAQGNDAAARVVAMDPSQYGTTRASQIALINSSTLDAQTKSKLVEQFKEAAAAAAGARMVADDPAAALAALTGKPDQAPPQGYEWVGDLPAQKMVVLQNHARSLIAQQQNEAEREALQRENNAADLYNKALDLVHQGLQLSPEFQNQLLSATTGTSIGTPAQKLLSIASQNAGFASSSLAQQAAALQRYHAEMVTNGTDPDTAAVVKQLDQIHTASIEAYKVDPWNAALARGAIKAVPPVDTTSIPGLVSSLTARAQAVGRVEEAAGRRVSLLTPDESRAALQAIDALSNNTKAQALSALGRAMGNAGRINDLAEQWKEKNPAVALAMKAGAADPSGGPLMTKSGMPVAQYVIDGADALANKTVKVDAAAASGLQATIAKQIGDALPPQQLSDARETAYFAAVAAARNNGRDMPNSTDIESGINVATGGLLKTGGTDIRGDRWVAAKPWGWSDDDFEAGVKTASVSSIENRTDGRPVDAVVANGTKIPVDQFMKQFSSYRLQRVGIGGTYTVMTGARPVTDTSGTPILIHLTRPVPKASN</sequence>
<dbReference type="AlphaFoldDB" id="A0A103E2S0"/>
<comment type="caution">
    <text evidence="1">The sequence shown here is derived from an EMBL/GenBank/DDBJ whole genome shotgun (WGS) entry which is preliminary data.</text>
</comment>
<protein>
    <submittedName>
        <fullName evidence="1">Uncharacterized protein</fullName>
    </submittedName>
</protein>
<dbReference type="RefSeq" id="WP_059516625.1">
    <property type="nucleotide sequence ID" value="NZ_LOWA01000031.1"/>
</dbReference>